<feature type="signal peptide" evidence="3">
    <location>
        <begin position="1"/>
        <end position="17"/>
    </location>
</feature>
<evidence type="ECO:0000256" key="2">
    <source>
        <dbReference type="ARBA" id="ARBA00023157"/>
    </source>
</evidence>
<dbReference type="Proteomes" id="UP001431783">
    <property type="component" value="Unassembled WGS sequence"/>
</dbReference>
<protein>
    <recommendedName>
        <fullName evidence="4">TIL domain-containing protein</fullName>
    </recommendedName>
</protein>
<dbReference type="InterPro" id="IPR036084">
    <property type="entry name" value="Ser_inhib-like_sf"/>
</dbReference>
<name>A0AAW1TQ60_9CUCU</name>
<dbReference type="InterPro" id="IPR051368">
    <property type="entry name" value="SerProtInhib-TIL_Domain"/>
</dbReference>
<evidence type="ECO:0000313" key="6">
    <source>
        <dbReference type="Proteomes" id="UP001431783"/>
    </source>
</evidence>
<organism evidence="5 6">
    <name type="scientific">Henosepilachna vigintioctopunctata</name>
    <dbReference type="NCBI Taxonomy" id="420089"/>
    <lineage>
        <taxon>Eukaryota</taxon>
        <taxon>Metazoa</taxon>
        <taxon>Ecdysozoa</taxon>
        <taxon>Arthropoda</taxon>
        <taxon>Hexapoda</taxon>
        <taxon>Insecta</taxon>
        <taxon>Pterygota</taxon>
        <taxon>Neoptera</taxon>
        <taxon>Endopterygota</taxon>
        <taxon>Coleoptera</taxon>
        <taxon>Polyphaga</taxon>
        <taxon>Cucujiformia</taxon>
        <taxon>Coccinelloidea</taxon>
        <taxon>Coccinellidae</taxon>
        <taxon>Epilachninae</taxon>
        <taxon>Epilachnini</taxon>
        <taxon>Henosepilachna</taxon>
    </lineage>
</organism>
<dbReference type="SUPFAM" id="SSF57567">
    <property type="entry name" value="Serine protease inhibitors"/>
    <property type="match status" value="2"/>
</dbReference>
<keyword evidence="6" id="KW-1185">Reference proteome</keyword>
<keyword evidence="1" id="KW-0646">Protease inhibitor</keyword>
<dbReference type="EMBL" id="JARQZJ010000011">
    <property type="protein sequence ID" value="KAK9872468.1"/>
    <property type="molecule type" value="Genomic_DNA"/>
</dbReference>
<feature type="domain" description="TIL" evidence="4">
    <location>
        <begin position="89"/>
        <end position="141"/>
    </location>
</feature>
<dbReference type="Gene3D" id="2.10.25.10">
    <property type="entry name" value="Laminin"/>
    <property type="match status" value="2"/>
</dbReference>
<evidence type="ECO:0000256" key="3">
    <source>
        <dbReference type="SAM" id="SignalP"/>
    </source>
</evidence>
<accession>A0AAW1TQ60</accession>
<keyword evidence="2" id="KW-1015">Disulfide bond</keyword>
<reference evidence="5 6" key="1">
    <citation type="submission" date="2023-03" db="EMBL/GenBank/DDBJ databases">
        <title>Genome insight into feeding habits of ladybird beetles.</title>
        <authorList>
            <person name="Li H.-S."/>
            <person name="Huang Y.-H."/>
            <person name="Pang H."/>
        </authorList>
    </citation>
    <scope>NUCLEOTIDE SEQUENCE [LARGE SCALE GENOMIC DNA]</scope>
    <source>
        <strain evidence="5">SYSU_2023b</strain>
        <tissue evidence="5">Whole body</tissue>
    </source>
</reference>
<evidence type="ECO:0000313" key="5">
    <source>
        <dbReference type="EMBL" id="KAK9872468.1"/>
    </source>
</evidence>
<dbReference type="AlphaFoldDB" id="A0AAW1TQ60"/>
<feature type="chain" id="PRO_5043452615" description="TIL domain-containing protein" evidence="3">
    <location>
        <begin position="18"/>
        <end position="151"/>
    </location>
</feature>
<dbReference type="PANTHER" id="PTHR23259:SF70">
    <property type="entry name" value="ACCESSORY GLAND PROTEIN ACP62F-RELATED"/>
    <property type="match status" value="1"/>
</dbReference>
<evidence type="ECO:0000256" key="1">
    <source>
        <dbReference type="ARBA" id="ARBA00022690"/>
    </source>
</evidence>
<proteinExistence type="predicted"/>
<dbReference type="CDD" id="cd19941">
    <property type="entry name" value="TIL"/>
    <property type="match status" value="2"/>
</dbReference>
<dbReference type="InterPro" id="IPR002919">
    <property type="entry name" value="TIL_dom"/>
</dbReference>
<gene>
    <name evidence="5" type="ORF">WA026_017937</name>
</gene>
<comment type="caution">
    <text evidence="5">The sequence shown here is derived from an EMBL/GenBank/DDBJ whole genome shotgun (WGS) entry which is preliminary data.</text>
</comment>
<feature type="domain" description="TIL" evidence="4">
    <location>
        <begin position="25"/>
        <end position="82"/>
    </location>
</feature>
<dbReference type="Pfam" id="PF01826">
    <property type="entry name" value="TIL"/>
    <property type="match status" value="2"/>
</dbReference>
<dbReference type="PANTHER" id="PTHR23259">
    <property type="entry name" value="RIDDLE"/>
    <property type="match status" value="1"/>
</dbReference>
<dbReference type="GO" id="GO:0030414">
    <property type="term" value="F:peptidase inhibitor activity"/>
    <property type="evidence" value="ECO:0007669"/>
    <property type="project" value="UniProtKB-KW"/>
</dbReference>
<evidence type="ECO:0000259" key="4">
    <source>
        <dbReference type="Pfam" id="PF01826"/>
    </source>
</evidence>
<keyword evidence="3" id="KW-0732">Signal</keyword>
<sequence>MLLKVFFVVGTYVLVEASSPPCEVCGPYEEWSEAISLCPATCEFQHPPCYINSFVPQPGCQCKNGYIFLSNTQRKCVKYADCPKKCSKPHFVWNDCGTRCPSTCVQPGPRPCVKICERGCFCKEGYILDDFQMECVRKEQCPIIEPYPTKD</sequence>